<feature type="region of interest" description="Disordered" evidence="1">
    <location>
        <begin position="98"/>
        <end position="126"/>
    </location>
</feature>
<feature type="region of interest" description="Disordered" evidence="1">
    <location>
        <begin position="435"/>
        <end position="496"/>
    </location>
</feature>
<proteinExistence type="predicted"/>
<evidence type="ECO:0000313" key="3">
    <source>
        <dbReference type="Proteomes" id="UP001345963"/>
    </source>
</evidence>
<sequence length="651" mass="71984">MNSSSVLRQQSQNKIRSEFRRMKNDHNIKQAEPKLSKVMSSLHLSNKAGENKDPAESGRKPPLQPGGSRLPVLAKSLKLQASSEFKHFHNKWEEKPLAGKARKKKPCTRPIPFNFSQTKSTKRAVENREPLTVPQSRIHANQSDHSACKAIPNKHQDVLKNSRDLLKDLGKSDGTAAVNTAHLSGQPSPKLKTSAPLNNLLSTSGNTVTRNVSMSSAWAHLRPEVSSNLLAGKEPSKTSLADQTALLTTQASRLKLLNGENFQTDHVALLSILRNEGMVHAIQLTPKHSKPYNYLPQRVSIMKSQQKDGPTAGPVRFSPDAAALQSILQNEGVKAAGTMGATPRNSVCPPGRGTSIYTAQRVPVKKRCAESTSRPVAALKETAQTKWTPQRIRDTKHQPMSAMKWHQSSYGTLGHKSCKSNIQPRQEEVVQRLFDDPEDEQSAAGTDKDPSKQTEQIPIPASTNKPPSEEKAEAERCNSDDDEEEDLQTFRQAPPRESVIFFSTGKKLIRAPRFENLEGSEQQDQNDPVSSDQRKLKTAHSDPSEPTHQINSAVHHLHKYVTTQKPCSLNPAVAMLRKRFPPLEELRMDEEVATYTSVSVPAASWSVPSRSCCGNPVASILHFEESTRFVPIDHDLSSGPSSMFSSLQHQR</sequence>
<feature type="compositionally biased region" description="Polar residues" evidence="1">
    <location>
        <begin position="519"/>
        <end position="531"/>
    </location>
</feature>
<feature type="compositionally biased region" description="Basic and acidic residues" evidence="1">
    <location>
        <begin position="49"/>
        <end position="59"/>
    </location>
</feature>
<name>A0ABU7AHY9_9TELE</name>
<organism evidence="2 3">
    <name type="scientific">Ataeniobius toweri</name>
    <dbReference type="NCBI Taxonomy" id="208326"/>
    <lineage>
        <taxon>Eukaryota</taxon>
        <taxon>Metazoa</taxon>
        <taxon>Chordata</taxon>
        <taxon>Craniata</taxon>
        <taxon>Vertebrata</taxon>
        <taxon>Euteleostomi</taxon>
        <taxon>Actinopterygii</taxon>
        <taxon>Neopterygii</taxon>
        <taxon>Teleostei</taxon>
        <taxon>Neoteleostei</taxon>
        <taxon>Acanthomorphata</taxon>
        <taxon>Ovalentaria</taxon>
        <taxon>Atherinomorphae</taxon>
        <taxon>Cyprinodontiformes</taxon>
        <taxon>Goodeidae</taxon>
        <taxon>Ataeniobius</taxon>
    </lineage>
</organism>
<feature type="compositionally biased region" description="Polar residues" evidence="1">
    <location>
        <begin position="453"/>
        <end position="466"/>
    </location>
</feature>
<feature type="compositionally biased region" description="Basic and acidic residues" evidence="1">
    <location>
        <begin position="532"/>
        <end position="545"/>
    </location>
</feature>
<evidence type="ECO:0000313" key="2">
    <source>
        <dbReference type="EMBL" id="MED6237787.1"/>
    </source>
</evidence>
<feature type="compositionally biased region" description="Polar residues" evidence="1">
    <location>
        <begin position="1"/>
        <end position="14"/>
    </location>
</feature>
<gene>
    <name evidence="2" type="ORF">ATANTOWER_015603</name>
</gene>
<evidence type="ECO:0000256" key="1">
    <source>
        <dbReference type="SAM" id="MobiDB-lite"/>
    </source>
</evidence>
<accession>A0ABU7AHY9</accession>
<feature type="compositionally biased region" description="Basic and acidic residues" evidence="1">
    <location>
        <begin position="467"/>
        <end position="479"/>
    </location>
</feature>
<dbReference type="Proteomes" id="UP001345963">
    <property type="component" value="Unassembled WGS sequence"/>
</dbReference>
<comment type="caution">
    <text evidence="2">The sequence shown here is derived from an EMBL/GenBank/DDBJ whole genome shotgun (WGS) entry which is preliminary data.</text>
</comment>
<reference evidence="2 3" key="1">
    <citation type="submission" date="2021-07" db="EMBL/GenBank/DDBJ databases">
        <authorList>
            <person name="Palmer J.M."/>
        </authorList>
    </citation>
    <scope>NUCLEOTIDE SEQUENCE [LARGE SCALE GENOMIC DNA]</scope>
    <source>
        <strain evidence="2 3">AT_MEX2019</strain>
        <tissue evidence="2">Muscle</tissue>
    </source>
</reference>
<protein>
    <submittedName>
        <fullName evidence="2">Uncharacterized protein</fullName>
    </submittedName>
</protein>
<feature type="region of interest" description="Disordered" evidence="1">
    <location>
        <begin position="1"/>
        <end position="70"/>
    </location>
</feature>
<dbReference type="EMBL" id="JAHUTI010019702">
    <property type="protein sequence ID" value="MED6237787.1"/>
    <property type="molecule type" value="Genomic_DNA"/>
</dbReference>
<keyword evidence="3" id="KW-1185">Reference proteome</keyword>
<feature type="compositionally biased region" description="Basic and acidic residues" evidence="1">
    <location>
        <begin position="15"/>
        <end position="35"/>
    </location>
</feature>
<feature type="region of interest" description="Disordered" evidence="1">
    <location>
        <begin position="515"/>
        <end position="548"/>
    </location>
</feature>